<dbReference type="EMBL" id="KE647374">
    <property type="protein sequence ID" value="EQB59705.1"/>
    <property type="molecule type" value="Genomic_DNA"/>
</dbReference>
<name>T0MF52_9MICR</name>
<sequence length="127" mass="13982">METFLDSLPYLIVSTGIILLFTTSAYGACYGVTLSATSSSLFTQKKNILTYAYLAVIMATSIYFFAVILFVVILSNITEAYKLEHSVRHFSACCLTGLIGYTVGITMGNISKNGFPVLYKEKILVLY</sequence>
<keyword evidence="1" id="KW-0472">Membrane</keyword>
<evidence type="ECO:0000256" key="1">
    <source>
        <dbReference type="SAM" id="Phobius"/>
    </source>
</evidence>
<keyword evidence="3" id="KW-1185">Reference proteome</keyword>
<proteinExistence type="predicted"/>
<keyword evidence="1" id="KW-0812">Transmembrane</keyword>
<dbReference type="VEuPathDB" id="MicrosporidiaDB:NAPIS_ORF02697"/>
<organism evidence="2 3">
    <name type="scientific">Vairimorpha apis BRL 01</name>
    <dbReference type="NCBI Taxonomy" id="1037528"/>
    <lineage>
        <taxon>Eukaryota</taxon>
        <taxon>Fungi</taxon>
        <taxon>Fungi incertae sedis</taxon>
        <taxon>Microsporidia</taxon>
        <taxon>Nosematidae</taxon>
        <taxon>Vairimorpha</taxon>
    </lineage>
</organism>
<evidence type="ECO:0000313" key="3">
    <source>
        <dbReference type="Proteomes" id="UP000053780"/>
    </source>
</evidence>
<gene>
    <name evidence="2" type="ORF">NAPIS_ORF02697</name>
</gene>
<dbReference type="Gene3D" id="1.20.120.610">
    <property type="entry name" value="lithium bound rotor ring of v- atpase"/>
    <property type="match status" value="1"/>
</dbReference>
<protein>
    <submittedName>
        <fullName evidence="2">Vacuolar atp synthase 16 kDa proteolipid subunit</fullName>
    </submittedName>
</protein>
<feature type="transmembrane region" description="Helical" evidence="1">
    <location>
        <begin position="51"/>
        <end position="77"/>
    </location>
</feature>
<accession>T0MF52</accession>
<dbReference type="Proteomes" id="UP000053780">
    <property type="component" value="Unassembled WGS sequence"/>
</dbReference>
<feature type="transmembrane region" description="Helical" evidence="1">
    <location>
        <begin position="89"/>
        <end position="110"/>
    </location>
</feature>
<evidence type="ECO:0000313" key="2">
    <source>
        <dbReference type="EMBL" id="EQB59705.1"/>
    </source>
</evidence>
<dbReference type="InterPro" id="IPR035921">
    <property type="entry name" value="F/V-ATP_Csub_sf"/>
</dbReference>
<reference evidence="2 3" key="1">
    <citation type="journal article" date="2013" name="BMC Genomics">
        <title>Genome sequencing and comparative genomics of honey bee microsporidia, Nosema apis reveal novel insights into host-parasite interactions.</title>
        <authorList>
            <person name="Chen Yp."/>
            <person name="Pettis J.S."/>
            <person name="Zhao Y."/>
            <person name="Liu X."/>
            <person name="Tallon L.J."/>
            <person name="Sadzewicz L.D."/>
            <person name="Li R."/>
            <person name="Zheng H."/>
            <person name="Huang S."/>
            <person name="Zhang X."/>
            <person name="Hamilton M.C."/>
            <person name="Pernal S.F."/>
            <person name="Melathopoulos A.P."/>
            <person name="Yan X."/>
            <person name="Evans J.D."/>
        </authorList>
    </citation>
    <scope>NUCLEOTIDE SEQUENCE [LARGE SCALE GENOMIC DNA]</scope>
    <source>
        <strain evidence="2 3">BRL 01</strain>
    </source>
</reference>
<dbReference type="OrthoDB" id="2189390at2759"/>
<keyword evidence="1" id="KW-1133">Transmembrane helix</keyword>
<dbReference type="AlphaFoldDB" id="T0MF52"/>
<dbReference type="HOGENOM" id="CLU_144308_0_0_1"/>